<proteinExistence type="inferred from homology"/>
<feature type="domain" description="Peptidase S1" evidence="3">
    <location>
        <begin position="1"/>
        <end position="254"/>
    </location>
</feature>
<dbReference type="GO" id="GO:0006508">
    <property type="term" value="P:proteolysis"/>
    <property type="evidence" value="ECO:0007669"/>
    <property type="project" value="InterPro"/>
</dbReference>
<name>B4K1K7_DROGR</name>
<evidence type="ECO:0000256" key="1">
    <source>
        <dbReference type="ARBA" id="ARBA00023157"/>
    </source>
</evidence>
<dbReference type="PANTHER" id="PTHR24256">
    <property type="entry name" value="TRYPTASE-RELATED"/>
    <property type="match status" value="1"/>
</dbReference>
<evidence type="ECO:0000313" key="4">
    <source>
        <dbReference type="EMBL" id="EDW04477.1"/>
    </source>
</evidence>
<dbReference type="OrthoDB" id="7820396at2759"/>
<dbReference type="Proteomes" id="UP000001070">
    <property type="component" value="Unassembled WGS sequence"/>
</dbReference>
<dbReference type="Pfam" id="PF00089">
    <property type="entry name" value="Trypsin"/>
    <property type="match status" value="1"/>
</dbReference>
<dbReference type="GO" id="GO:0004252">
    <property type="term" value="F:serine-type endopeptidase activity"/>
    <property type="evidence" value="ECO:0007669"/>
    <property type="project" value="InterPro"/>
</dbReference>
<reference evidence="4 5" key="1">
    <citation type="journal article" date="2007" name="Nature">
        <title>Evolution of genes and genomes on the Drosophila phylogeny.</title>
        <authorList>
            <consortium name="Drosophila 12 Genomes Consortium"/>
            <person name="Clark A.G."/>
            <person name="Eisen M.B."/>
            <person name="Smith D.R."/>
            <person name="Bergman C.M."/>
            <person name="Oliver B."/>
            <person name="Markow T.A."/>
            <person name="Kaufman T.C."/>
            <person name="Kellis M."/>
            <person name="Gelbart W."/>
            <person name="Iyer V.N."/>
            <person name="Pollard D.A."/>
            <person name="Sackton T.B."/>
            <person name="Larracuente A.M."/>
            <person name="Singh N.D."/>
            <person name="Abad J.P."/>
            <person name="Abt D.N."/>
            <person name="Adryan B."/>
            <person name="Aguade M."/>
            <person name="Akashi H."/>
            <person name="Anderson W.W."/>
            <person name="Aquadro C.F."/>
            <person name="Ardell D.H."/>
            <person name="Arguello R."/>
            <person name="Artieri C.G."/>
            <person name="Barbash D.A."/>
            <person name="Barker D."/>
            <person name="Barsanti P."/>
            <person name="Batterham P."/>
            <person name="Batzoglou S."/>
            <person name="Begun D."/>
            <person name="Bhutkar A."/>
            <person name="Blanco E."/>
            <person name="Bosak S.A."/>
            <person name="Bradley R.K."/>
            <person name="Brand A.D."/>
            <person name="Brent M.R."/>
            <person name="Brooks A.N."/>
            <person name="Brown R.H."/>
            <person name="Butlin R.K."/>
            <person name="Caggese C."/>
            <person name="Calvi B.R."/>
            <person name="Bernardo de Carvalho A."/>
            <person name="Caspi A."/>
            <person name="Castrezana S."/>
            <person name="Celniker S.E."/>
            <person name="Chang J.L."/>
            <person name="Chapple C."/>
            <person name="Chatterji S."/>
            <person name="Chinwalla A."/>
            <person name="Civetta A."/>
            <person name="Clifton S.W."/>
            <person name="Comeron J.M."/>
            <person name="Costello J.C."/>
            <person name="Coyne J.A."/>
            <person name="Daub J."/>
            <person name="David R.G."/>
            <person name="Delcher A.L."/>
            <person name="Delehaunty K."/>
            <person name="Do C.B."/>
            <person name="Ebling H."/>
            <person name="Edwards K."/>
            <person name="Eickbush T."/>
            <person name="Evans J.D."/>
            <person name="Filipski A."/>
            <person name="Findeiss S."/>
            <person name="Freyhult E."/>
            <person name="Fulton L."/>
            <person name="Fulton R."/>
            <person name="Garcia A.C."/>
            <person name="Gardiner A."/>
            <person name="Garfield D.A."/>
            <person name="Garvin B.E."/>
            <person name="Gibson G."/>
            <person name="Gilbert D."/>
            <person name="Gnerre S."/>
            <person name="Godfrey J."/>
            <person name="Good R."/>
            <person name="Gotea V."/>
            <person name="Gravely B."/>
            <person name="Greenberg A.J."/>
            <person name="Griffiths-Jones S."/>
            <person name="Gross S."/>
            <person name="Guigo R."/>
            <person name="Gustafson E.A."/>
            <person name="Haerty W."/>
            <person name="Hahn M.W."/>
            <person name="Halligan D.L."/>
            <person name="Halpern A.L."/>
            <person name="Halter G.M."/>
            <person name="Han M.V."/>
            <person name="Heger A."/>
            <person name="Hillier L."/>
            <person name="Hinrichs A.S."/>
            <person name="Holmes I."/>
            <person name="Hoskins R.A."/>
            <person name="Hubisz M.J."/>
            <person name="Hultmark D."/>
            <person name="Huntley M.A."/>
            <person name="Jaffe D.B."/>
            <person name="Jagadeeshan S."/>
            <person name="Jeck W.R."/>
            <person name="Johnson J."/>
            <person name="Jones C.D."/>
            <person name="Jordan W.C."/>
            <person name="Karpen G.H."/>
            <person name="Kataoka E."/>
            <person name="Keightley P.D."/>
            <person name="Kheradpour P."/>
            <person name="Kirkness E.F."/>
            <person name="Koerich L.B."/>
            <person name="Kristiansen K."/>
            <person name="Kudrna D."/>
            <person name="Kulathinal R.J."/>
            <person name="Kumar S."/>
            <person name="Kwok R."/>
            <person name="Lander E."/>
            <person name="Langley C.H."/>
            <person name="Lapoint R."/>
            <person name="Lazzaro B.P."/>
            <person name="Lee S.J."/>
            <person name="Levesque L."/>
            <person name="Li R."/>
            <person name="Lin C.F."/>
            <person name="Lin M.F."/>
            <person name="Lindblad-Toh K."/>
            <person name="Llopart A."/>
            <person name="Long M."/>
            <person name="Low L."/>
            <person name="Lozovsky E."/>
            <person name="Lu J."/>
            <person name="Luo M."/>
            <person name="Machado C.A."/>
            <person name="Makalowski W."/>
            <person name="Marzo M."/>
            <person name="Matsuda M."/>
            <person name="Matzkin L."/>
            <person name="McAllister B."/>
            <person name="McBride C.S."/>
            <person name="McKernan B."/>
            <person name="McKernan K."/>
            <person name="Mendez-Lago M."/>
            <person name="Minx P."/>
            <person name="Mollenhauer M.U."/>
            <person name="Montooth K."/>
            <person name="Mount S.M."/>
            <person name="Mu X."/>
            <person name="Myers E."/>
            <person name="Negre B."/>
            <person name="Newfeld S."/>
            <person name="Nielsen R."/>
            <person name="Noor M.A."/>
            <person name="O'Grady P."/>
            <person name="Pachter L."/>
            <person name="Papaceit M."/>
            <person name="Parisi M.J."/>
            <person name="Parisi M."/>
            <person name="Parts L."/>
            <person name="Pedersen J.S."/>
            <person name="Pesole G."/>
            <person name="Phillippy A.M."/>
            <person name="Ponting C.P."/>
            <person name="Pop M."/>
            <person name="Porcelli D."/>
            <person name="Powell J.R."/>
            <person name="Prohaska S."/>
            <person name="Pruitt K."/>
            <person name="Puig M."/>
            <person name="Quesneville H."/>
            <person name="Ram K.R."/>
            <person name="Rand D."/>
            <person name="Rasmussen M.D."/>
            <person name="Reed L.K."/>
            <person name="Reenan R."/>
            <person name="Reily A."/>
            <person name="Remington K.A."/>
            <person name="Rieger T.T."/>
            <person name="Ritchie M.G."/>
            <person name="Robin C."/>
            <person name="Rogers Y.H."/>
            <person name="Rohde C."/>
            <person name="Rozas J."/>
            <person name="Rubenfield M.J."/>
            <person name="Ruiz A."/>
            <person name="Russo S."/>
            <person name="Salzberg S.L."/>
            <person name="Sanchez-Gracia A."/>
            <person name="Saranga D.J."/>
            <person name="Sato H."/>
            <person name="Schaeffer S.W."/>
            <person name="Schatz M.C."/>
            <person name="Schlenke T."/>
            <person name="Schwartz R."/>
            <person name="Segarra C."/>
            <person name="Singh R.S."/>
            <person name="Sirot L."/>
            <person name="Sirota M."/>
            <person name="Sisneros N.B."/>
            <person name="Smith C.D."/>
            <person name="Smith T.F."/>
            <person name="Spieth J."/>
            <person name="Stage D.E."/>
            <person name="Stark A."/>
            <person name="Stephan W."/>
            <person name="Strausberg R.L."/>
            <person name="Strempel S."/>
            <person name="Sturgill D."/>
            <person name="Sutton G."/>
            <person name="Sutton G.G."/>
            <person name="Tao W."/>
            <person name="Teichmann S."/>
            <person name="Tobari Y.N."/>
            <person name="Tomimura Y."/>
            <person name="Tsolas J.M."/>
            <person name="Valente V.L."/>
            <person name="Venter E."/>
            <person name="Venter J.C."/>
            <person name="Vicario S."/>
            <person name="Vieira F.G."/>
            <person name="Vilella A.J."/>
            <person name="Villasante A."/>
            <person name="Walenz B."/>
            <person name="Wang J."/>
            <person name="Wasserman M."/>
            <person name="Watts T."/>
            <person name="Wilson D."/>
            <person name="Wilson R.K."/>
            <person name="Wing R.A."/>
            <person name="Wolfner M.F."/>
            <person name="Wong A."/>
            <person name="Wong G.K."/>
            <person name="Wu C.I."/>
            <person name="Wu G."/>
            <person name="Yamamoto D."/>
            <person name="Yang H.P."/>
            <person name="Yang S.P."/>
            <person name="Yorke J.A."/>
            <person name="Yoshida K."/>
            <person name="Zdobnov E."/>
            <person name="Zhang P."/>
            <person name="Zhang Y."/>
            <person name="Zimin A.V."/>
            <person name="Baldwin J."/>
            <person name="Abdouelleil A."/>
            <person name="Abdulkadir J."/>
            <person name="Abebe A."/>
            <person name="Abera B."/>
            <person name="Abreu J."/>
            <person name="Acer S.C."/>
            <person name="Aftuck L."/>
            <person name="Alexander A."/>
            <person name="An P."/>
            <person name="Anderson E."/>
            <person name="Anderson S."/>
            <person name="Arachi H."/>
            <person name="Azer M."/>
            <person name="Bachantsang P."/>
            <person name="Barry A."/>
            <person name="Bayul T."/>
            <person name="Berlin A."/>
            <person name="Bessette D."/>
            <person name="Bloom T."/>
            <person name="Blye J."/>
            <person name="Boguslavskiy L."/>
            <person name="Bonnet C."/>
            <person name="Boukhgalter B."/>
            <person name="Bourzgui I."/>
            <person name="Brown A."/>
            <person name="Cahill P."/>
            <person name="Channer S."/>
            <person name="Cheshatsang Y."/>
            <person name="Chuda L."/>
            <person name="Citroen M."/>
            <person name="Collymore A."/>
            <person name="Cooke P."/>
            <person name="Costello M."/>
            <person name="D'Aco K."/>
            <person name="Daza R."/>
            <person name="De Haan G."/>
            <person name="DeGray S."/>
            <person name="DeMaso C."/>
            <person name="Dhargay N."/>
            <person name="Dooley K."/>
            <person name="Dooley E."/>
            <person name="Doricent M."/>
            <person name="Dorje P."/>
            <person name="Dorjee K."/>
            <person name="Dupes A."/>
            <person name="Elong R."/>
            <person name="Falk J."/>
            <person name="Farina A."/>
            <person name="Faro S."/>
            <person name="Ferguson D."/>
            <person name="Fisher S."/>
            <person name="Foley C.D."/>
            <person name="Franke A."/>
            <person name="Friedrich D."/>
            <person name="Gadbois L."/>
            <person name="Gearin G."/>
            <person name="Gearin C.R."/>
            <person name="Giannoukos G."/>
            <person name="Goode T."/>
            <person name="Graham J."/>
            <person name="Grandbois E."/>
            <person name="Grewal S."/>
            <person name="Gyaltsen K."/>
            <person name="Hafez N."/>
            <person name="Hagos B."/>
            <person name="Hall J."/>
            <person name="Henson C."/>
            <person name="Hollinger A."/>
            <person name="Honan T."/>
            <person name="Huard M.D."/>
            <person name="Hughes L."/>
            <person name="Hurhula B."/>
            <person name="Husby M.E."/>
            <person name="Kamat A."/>
            <person name="Kanga B."/>
            <person name="Kashin S."/>
            <person name="Khazanovich D."/>
            <person name="Kisner P."/>
            <person name="Lance K."/>
            <person name="Lara M."/>
            <person name="Lee W."/>
            <person name="Lennon N."/>
            <person name="Letendre F."/>
            <person name="LeVine R."/>
            <person name="Lipovsky A."/>
            <person name="Liu X."/>
            <person name="Liu J."/>
            <person name="Liu S."/>
            <person name="Lokyitsang T."/>
            <person name="Lokyitsang Y."/>
            <person name="Lubonja R."/>
            <person name="Lui A."/>
            <person name="MacDonald P."/>
            <person name="Magnisalis V."/>
            <person name="Maru K."/>
            <person name="Matthews C."/>
            <person name="McCusker W."/>
            <person name="McDonough S."/>
            <person name="Mehta T."/>
            <person name="Meldrim J."/>
            <person name="Meneus L."/>
            <person name="Mihai O."/>
            <person name="Mihalev A."/>
            <person name="Mihova T."/>
            <person name="Mittelman R."/>
            <person name="Mlenga V."/>
            <person name="Montmayeur A."/>
            <person name="Mulrain L."/>
            <person name="Navidi A."/>
            <person name="Naylor J."/>
            <person name="Negash T."/>
            <person name="Nguyen T."/>
            <person name="Nguyen N."/>
            <person name="Nicol R."/>
            <person name="Norbu C."/>
            <person name="Norbu N."/>
            <person name="Novod N."/>
            <person name="O'Neill B."/>
            <person name="Osman S."/>
            <person name="Markiewicz E."/>
            <person name="Oyono O.L."/>
            <person name="Patti C."/>
            <person name="Phunkhang P."/>
            <person name="Pierre F."/>
            <person name="Priest M."/>
            <person name="Raghuraman S."/>
            <person name="Rege F."/>
            <person name="Reyes R."/>
            <person name="Rise C."/>
            <person name="Rogov P."/>
            <person name="Ross K."/>
            <person name="Ryan E."/>
            <person name="Settipalli S."/>
            <person name="Shea T."/>
            <person name="Sherpa N."/>
            <person name="Shi L."/>
            <person name="Shih D."/>
            <person name="Sparrow T."/>
            <person name="Spaulding J."/>
            <person name="Stalker J."/>
            <person name="Stange-Thomann N."/>
            <person name="Stavropoulos S."/>
            <person name="Stone C."/>
            <person name="Strader C."/>
            <person name="Tesfaye S."/>
            <person name="Thomson T."/>
            <person name="Thoulutsang Y."/>
            <person name="Thoulutsang D."/>
            <person name="Topham K."/>
            <person name="Topping I."/>
            <person name="Tsamla T."/>
            <person name="Vassiliev H."/>
            <person name="Vo A."/>
            <person name="Wangchuk T."/>
            <person name="Wangdi T."/>
            <person name="Weiand M."/>
            <person name="Wilkinson J."/>
            <person name="Wilson A."/>
            <person name="Yadav S."/>
            <person name="Young G."/>
            <person name="Yu Q."/>
            <person name="Zembek L."/>
            <person name="Zhong D."/>
            <person name="Zimmer A."/>
            <person name="Zwirko Z."/>
            <person name="Jaffe D.B."/>
            <person name="Alvarez P."/>
            <person name="Brockman W."/>
            <person name="Butler J."/>
            <person name="Chin C."/>
            <person name="Gnerre S."/>
            <person name="Grabherr M."/>
            <person name="Kleber M."/>
            <person name="Mauceli E."/>
            <person name="MacCallum I."/>
        </authorList>
    </citation>
    <scope>NUCLEOTIDE SEQUENCE [LARGE SCALE GENOMIC DNA]</scope>
    <source>
        <strain evidence="5">Tucson 15287-2541.00</strain>
    </source>
</reference>
<keyword evidence="1" id="KW-1015">Disulfide bond</keyword>
<dbReference type="FunCoup" id="B4K1K7">
    <property type="interactions" value="1"/>
</dbReference>
<dbReference type="InParanoid" id="B4K1K7"/>
<dbReference type="InterPro" id="IPR001254">
    <property type="entry name" value="Trypsin_dom"/>
</dbReference>
<dbReference type="InterPro" id="IPR051487">
    <property type="entry name" value="Ser/Thr_Proteases_Immune/Dev"/>
</dbReference>
<dbReference type="InterPro" id="IPR043504">
    <property type="entry name" value="Peptidase_S1_PA_chymotrypsin"/>
</dbReference>
<dbReference type="SMART" id="SM00020">
    <property type="entry name" value="Tryp_SPc"/>
    <property type="match status" value="1"/>
</dbReference>
<dbReference type="HOGENOM" id="CLU_006842_10_0_1"/>
<keyword evidence="5" id="KW-1185">Reference proteome</keyword>
<comment type="similarity">
    <text evidence="2">Belongs to the peptidase S1 family. CLIP subfamily.</text>
</comment>
<gene>
    <name evidence="4" type="primary">Dgri\GH12943</name>
    <name evidence="4" type="ORF">Dgri_GH12943</name>
</gene>
<sequence length="260" mass="28805">MLKKAVEYALPTEHQWLARITYKNGDESKLPDNSCLGALVSKLSVLAPAHCFLQYSDMVEAYSVQLGVWNKSSKADDLNCDDEGYCVLAAQDIPVAEIAIHPEYDPLTLKHSLAVLTLARSAELTPNVIPICMPPQSVMNETVVNEIFVLAGLPIKGDLKHKTFVNTISRPFCKNDKIGELVTSGTAFCGIQDLNNRYYLGAPLVGLHVKFDEPQNYYLAGLLLDSREAKSPKRTVASFLDIRPYMSFINRNAKELSVNN</sequence>
<dbReference type="SUPFAM" id="SSF50494">
    <property type="entry name" value="Trypsin-like serine proteases"/>
    <property type="match status" value="1"/>
</dbReference>
<dbReference type="InterPro" id="IPR009003">
    <property type="entry name" value="Peptidase_S1_PA"/>
</dbReference>
<dbReference type="EMBL" id="CH917451">
    <property type="protein sequence ID" value="EDW04477.1"/>
    <property type="molecule type" value="Genomic_DNA"/>
</dbReference>
<organism evidence="5">
    <name type="scientific">Drosophila grimshawi</name>
    <name type="common">Hawaiian fruit fly</name>
    <name type="synonym">Idiomyia grimshawi</name>
    <dbReference type="NCBI Taxonomy" id="7222"/>
    <lineage>
        <taxon>Eukaryota</taxon>
        <taxon>Metazoa</taxon>
        <taxon>Ecdysozoa</taxon>
        <taxon>Arthropoda</taxon>
        <taxon>Hexapoda</taxon>
        <taxon>Insecta</taxon>
        <taxon>Pterygota</taxon>
        <taxon>Neoptera</taxon>
        <taxon>Endopterygota</taxon>
        <taxon>Diptera</taxon>
        <taxon>Brachycera</taxon>
        <taxon>Muscomorpha</taxon>
        <taxon>Ephydroidea</taxon>
        <taxon>Drosophilidae</taxon>
        <taxon>Drosophila</taxon>
        <taxon>Hawaiian Drosophila</taxon>
    </lineage>
</organism>
<dbReference type="eggNOG" id="KOG3627">
    <property type="taxonomic scope" value="Eukaryota"/>
</dbReference>
<evidence type="ECO:0000256" key="2">
    <source>
        <dbReference type="ARBA" id="ARBA00024195"/>
    </source>
</evidence>
<evidence type="ECO:0000259" key="3">
    <source>
        <dbReference type="PROSITE" id="PS50240"/>
    </source>
</evidence>
<dbReference type="AlphaFoldDB" id="B4K1K7"/>
<dbReference type="PROSITE" id="PS50240">
    <property type="entry name" value="TRYPSIN_DOM"/>
    <property type="match status" value="1"/>
</dbReference>
<protein>
    <submittedName>
        <fullName evidence="4">GH12943</fullName>
    </submittedName>
</protein>
<dbReference type="OMA" id="GFCQSKV"/>
<dbReference type="PhylomeDB" id="B4K1K7"/>
<accession>B4K1K7</accession>
<evidence type="ECO:0000313" key="5">
    <source>
        <dbReference type="Proteomes" id="UP000001070"/>
    </source>
</evidence>
<dbReference type="Gene3D" id="2.40.10.10">
    <property type="entry name" value="Trypsin-like serine proteases"/>
    <property type="match status" value="1"/>
</dbReference>